<organism evidence="2 3">
    <name type="scientific">Comamonas piscis</name>
    <dbReference type="NCBI Taxonomy" id="1562974"/>
    <lineage>
        <taxon>Bacteria</taxon>
        <taxon>Pseudomonadati</taxon>
        <taxon>Pseudomonadota</taxon>
        <taxon>Betaproteobacteria</taxon>
        <taxon>Burkholderiales</taxon>
        <taxon>Comamonadaceae</taxon>
        <taxon>Comamonas</taxon>
    </lineage>
</organism>
<dbReference type="RefSeq" id="WP_182327383.1">
    <property type="nucleotide sequence ID" value="NZ_CP058554.1"/>
</dbReference>
<dbReference type="KEGG" id="cpis:HS961_09060"/>
<accession>A0A7G5EG52</accession>
<evidence type="ECO:0000313" key="2">
    <source>
        <dbReference type="EMBL" id="QMV72977.1"/>
    </source>
</evidence>
<keyword evidence="3" id="KW-1185">Reference proteome</keyword>
<proteinExistence type="predicted"/>
<dbReference type="Proteomes" id="UP000515240">
    <property type="component" value="Chromosome"/>
</dbReference>
<evidence type="ECO:0000256" key="1">
    <source>
        <dbReference type="SAM" id="MobiDB-lite"/>
    </source>
</evidence>
<dbReference type="EMBL" id="CP058554">
    <property type="protein sequence ID" value="QMV72977.1"/>
    <property type="molecule type" value="Genomic_DNA"/>
</dbReference>
<protein>
    <submittedName>
        <fullName evidence="2">Uncharacterized protein</fullName>
    </submittedName>
</protein>
<gene>
    <name evidence="2" type="ORF">HS961_09060</name>
</gene>
<sequence>MNGQAKEQAILDFDPFEGDFGEPGDCVLSNKIVTARKPGPCSHCEQEIKPGERVRSMAAKFGHFMRYRWCAACCDAMVAADDDSDDSADPWEAWEARAALRNAQQREGQPAQAQPQKDSNQ</sequence>
<feature type="compositionally biased region" description="Polar residues" evidence="1">
    <location>
        <begin position="102"/>
        <end position="121"/>
    </location>
</feature>
<name>A0A7G5EG52_9BURK</name>
<dbReference type="AlphaFoldDB" id="A0A7G5EG52"/>
<feature type="region of interest" description="Disordered" evidence="1">
    <location>
        <begin position="100"/>
        <end position="121"/>
    </location>
</feature>
<reference evidence="2 3" key="1">
    <citation type="journal article" date="2020" name="G3 (Bethesda)">
        <title>CeMbio - The Caenorhabditis elegans Microbiome Resource.</title>
        <authorList>
            <person name="Dirksen P."/>
            <person name="Assie A."/>
            <person name="Zimmermann J."/>
            <person name="Zhang F."/>
            <person name="Tietje A.M."/>
            <person name="Marsh S.A."/>
            <person name="Felix M.A."/>
            <person name="Shapira M."/>
            <person name="Kaleta C."/>
            <person name="Schulenburg H."/>
            <person name="Samuel B."/>
        </authorList>
    </citation>
    <scope>NUCLEOTIDE SEQUENCE [LARGE SCALE GENOMIC DNA]</scope>
    <source>
        <strain evidence="2 3">BIGb0172</strain>
    </source>
</reference>
<evidence type="ECO:0000313" key="3">
    <source>
        <dbReference type="Proteomes" id="UP000515240"/>
    </source>
</evidence>